<name>A0ABP8KR12_9MICO</name>
<protein>
    <recommendedName>
        <fullName evidence="3">ABM domain-containing protein</fullName>
    </recommendedName>
</protein>
<dbReference type="EMBL" id="BAABGM010000025">
    <property type="protein sequence ID" value="GAA4412913.1"/>
    <property type="molecule type" value="Genomic_DNA"/>
</dbReference>
<comment type="caution">
    <text evidence="1">The sequence shown here is derived from an EMBL/GenBank/DDBJ whole genome shotgun (WGS) entry which is preliminary data.</text>
</comment>
<accession>A0ABP8KR12</accession>
<organism evidence="1 2">
    <name type="scientific">Fodinibacter luteus</name>
    <dbReference type="NCBI Taxonomy" id="552064"/>
    <lineage>
        <taxon>Bacteria</taxon>
        <taxon>Bacillati</taxon>
        <taxon>Actinomycetota</taxon>
        <taxon>Actinomycetes</taxon>
        <taxon>Micrococcales</taxon>
        <taxon>Intrasporangiaceae</taxon>
        <taxon>Fodinibacter (ex Wang et al. 2009)</taxon>
    </lineage>
</organism>
<gene>
    <name evidence="1" type="ORF">GCM10023168_35300</name>
</gene>
<evidence type="ECO:0000313" key="2">
    <source>
        <dbReference type="Proteomes" id="UP001500945"/>
    </source>
</evidence>
<proteinExistence type="predicted"/>
<evidence type="ECO:0008006" key="3">
    <source>
        <dbReference type="Google" id="ProtNLM"/>
    </source>
</evidence>
<sequence>MAYATLTEYDVDLDTHMAMGQAVGDAPVKGLILHLAGPSERGVHSLDVWESREDSERFWTELMVPALQHMGVQGGPPLSYQEFEMPYVLRG</sequence>
<dbReference type="RefSeq" id="WP_345208417.1">
    <property type="nucleotide sequence ID" value="NZ_BAABGM010000025.1"/>
</dbReference>
<evidence type="ECO:0000313" key="1">
    <source>
        <dbReference type="EMBL" id="GAA4412913.1"/>
    </source>
</evidence>
<dbReference type="Proteomes" id="UP001500945">
    <property type="component" value="Unassembled WGS sequence"/>
</dbReference>
<reference evidence="2" key="1">
    <citation type="journal article" date="2019" name="Int. J. Syst. Evol. Microbiol.">
        <title>The Global Catalogue of Microorganisms (GCM) 10K type strain sequencing project: providing services to taxonomists for standard genome sequencing and annotation.</title>
        <authorList>
            <consortium name="The Broad Institute Genomics Platform"/>
            <consortium name="The Broad Institute Genome Sequencing Center for Infectious Disease"/>
            <person name="Wu L."/>
            <person name="Ma J."/>
        </authorList>
    </citation>
    <scope>NUCLEOTIDE SEQUENCE [LARGE SCALE GENOMIC DNA]</scope>
    <source>
        <strain evidence="2">JCM 17809</strain>
    </source>
</reference>
<keyword evidence="2" id="KW-1185">Reference proteome</keyword>